<reference evidence="2" key="1">
    <citation type="journal article" date="2022" name="bioRxiv">
        <title>Sequencing and chromosome-scale assembly of the giantPleurodeles waltlgenome.</title>
        <authorList>
            <person name="Brown T."/>
            <person name="Elewa A."/>
            <person name="Iarovenko S."/>
            <person name="Subramanian E."/>
            <person name="Araus A.J."/>
            <person name="Petzold A."/>
            <person name="Susuki M."/>
            <person name="Suzuki K.-i.T."/>
            <person name="Hayashi T."/>
            <person name="Toyoda A."/>
            <person name="Oliveira C."/>
            <person name="Osipova E."/>
            <person name="Leigh N.D."/>
            <person name="Simon A."/>
            <person name="Yun M.H."/>
        </authorList>
    </citation>
    <scope>NUCLEOTIDE SEQUENCE</scope>
    <source>
        <strain evidence="2">20211129_DDA</strain>
        <tissue evidence="2">Liver</tissue>
    </source>
</reference>
<evidence type="ECO:0000313" key="2">
    <source>
        <dbReference type="EMBL" id="KAJ1215188.1"/>
    </source>
</evidence>
<protein>
    <submittedName>
        <fullName evidence="2">Uncharacterized protein</fullName>
    </submittedName>
</protein>
<keyword evidence="1" id="KW-1133">Transmembrane helix</keyword>
<dbReference type="AlphaFoldDB" id="A0AAV7WPM9"/>
<organism evidence="2 3">
    <name type="scientific">Pleurodeles waltl</name>
    <name type="common">Iberian ribbed newt</name>
    <dbReference type="NCBI Taxonomy" id="8319"/>
    <lineage>
        <taxon>Eukaryota</taxon>
        <taxon>Metazoa</taxon>
        <taxon>Chordata</taxon>
        <taxon>Craniata</taxon>
        <taxon>Vertebrata</taxon>
        <taxon>Euteleostomi</taxon>
        <taxon>Amphibia</taxon>
        <taxon>Batrachia</taxon>
        <taxon>Caudata</taxon>
        <taxon>Salamandroidea</taxon>
        <taxon>Salamandridae</taxon>
        <taxon>Pleurodelinae</taxon>
        <taxon>Pleurodeles</taxon>
    </lineage>
</organism>
<proteinExistence type="predicted"/>
<comment type="caution">
    <text evidence="2">The sequence shown here is derived from an EMBL/GenBank/DDBJ whole genome shotgun (WGS) entry which is preliminary data.</text>
</comment>
<keyword evidence="1" id="KW-0812">Transmembrane</keyword>
<name>A0AAV7WPM9_PLEWA</name>
<dbReference type="PROSITE" id="PS51257">
    <property type="entry name" value="PROKAR_LIPOPROTEIN"/>
    <property type="match status" value="1"/>
</dbReference>
<feature type="transmembrane region" description="Helical" evidence="1">
    <location>
        <begin position="14"/>
        <end position="37"/>
    </location>
</feature>
<dbReference type="EMBL" id="JANPWB010000001">
    <property type="protein sequence ID" value="KAJ1215188.1"/>
    <property type="molecule type" value="Genomic_DNA"/>
</dbReference>
<dbReference type="Proteomes" id="UP001066276">
    <property type="component" value="Chromosome 1_1"/>
</dbReference>
<evidence type="ECO:0000256" key="1">
    <source>
        <dbReference type="SAM" id="Phobius"/>
    </source>
</evidence>
<accession>A0AAV7WPM9</accession>
<gene>
    <name evidence="2" type="ORF">NDU88_002797</name>
</gene>
<keyword evidence="1" id="KW-0472">Membrane</keyword>
<evidence type="ECO:0000313" key="3">
    <source>
        <dbReference type="Proteomes" id="UP001066276"/>
    </source>
</evidence>
<keyword evidence="3" id="KW-1185">Reference proteome</keyword>
<sequence>MIHVARPRALSNNFSAAISCLYSASVDMLMPIMLVAAKYTFQPAQPSLTAEIEHTAWVLRLVPMFITPRKPSWACGVVQ</sequence>